<dbReference type="InterPro" id="IPR046341">
    <property type="entry name" value="SET_dom_sf"/>
</dbReference>
<gene>
    <name evidence="1" type="ORF">M8C21_017963</name>
</gene>
<evidence type="ECO:0008006" key="3">
    <source>
        <dbReference type="Google" id="ProtNLM"/>
    </source>
</evidence>
<dbReference type="SUPFAM" id="SSF82199">
    <property type="entry name" value="SET domain"/>
    <property type="match status" value="1"/>
</dbReference>
<dbReference type="CDD" id="cd20071">
    <property type="entry name" value="SET_SMYD"/>
    <property type="match status" value="1"/>
</dbReference>
<comment type="caution">
    <text evidence="1">The sequence shown here is derived from an EMBL/GenBank/DDBJ whole genome shotgun (WGS) entry which is preliminary data.</text>
</comment>
<reference evidence="1" key="1">
    <citation type="submission" date="2022-06" db="EMBL/GenBank/DDBJ databases">
        <title>Uncovering the hologenomic basis of an extraordinary plant invasion.</title>
        <authorList>
            <person name="Bieker V.C."/>
            <person name="Martin M.D."/>
            <person name="Gilbert T."/>
            <person name="Hodgins K."/>
            <person name="Battlay P."/>
            <person name="Petersen B."/>
            <person name="Wilson J."/>
        </authorList>
    </citation>
    <scope>NUCLEOTIDE SEQUENCE</scope>
    <source>
        <strain evidence="1">AA19_3_7</strain>
        <tissue evidence="1">Leaf</tissue>
    </source>
</reference>
<protein>
    <recommendedName>
        <fullName evidence="3">Protein SET DOMAIN GROUP 41</fullName>
    </recommendedName>
</protein>
<accession>A0AAD5D5A4</accession>
<dbReference type="Proteomes" id="UP001206925">
    <property type="component" value="Unassembled WGS sequence"/>
</dbReference>
<dbReference type="Gene3D" id="2.170.270.10">
    <property type="entry name" value="SET domain"/>
    <property type="match status" value="1"/>
</dbReference>
<evidence type="ECO:0000313" key="2">
    <source>
        <dbReference type="Proteomes" id="UP001206925"/>
    </source>
</evidence>
<proteinExistence type="predicted"/>
<organism evidence="1 2">
    <name type="scientific">Ambrosia artemisiifolia</name>
    <name type="common">Common ragweed</name>
    <dbReference type="NCBI Taxonomy" id="4212"/>
    <lineage>
        <taxon>Eukaryota</taxon>
        <taxon>Viridiplantae</taxon>
        <taxon>Streptophyta</taxon>
        <taxon>Embryophyta</taxon>
        <taxon>Tracheophyta</taxon>
        <taxon>Spermatophyta</taxon>
        <taxon>Magnoliopsida</taxon>
        <taxon>eudicotyledons</taxon>
        <taxon>Gunneridae</taxon>
        <taxon>Pentapetalae</taxon>
        <taxon>asterids</taxon>
        <taxon>campanulids</taxon>
        <taxon>Asterales</taxon>
        <taxon>Asteraceae</taxon>
        <taxon>Asteroideae</taxon>
        <taxon>Heliantheae alliance</taxon>
        <taxon>Heliantheae</taxon>
        <taxon>Ambrosia</taxon>
    </lineage>
</organism>
<dbReference type="PANTHER" id="PTHR47780">
    <property type="entry name" value="PROTEIN SET DOMAIN GROUP 41"/>
    <property type="match status" value="1"/>
</dbReference>
<keyword evidence="2" id="KW-1185">Reference proteome</keyword>
<dbReference type="EMBL" id="JAMZMK010003114">
    <property type="protein sequence ID" value="KAI7754501.1"/>
    <property type="molecule type" value="Genomic_DNA"/>
</dbReference>
<name>A0AAD5D5A4_AMBAR</name>
<dbReference type="Gene3D" id="1.25.40.10">
    <property type="entry name" value="Tetratricopeptide repeat domain"/>
    <property type="match status" value="1"/>
</dbReference>
<dbReference type="AlphaFoldDB" id="A0AAD5D5A4"/>
<evidence type="ECO:0000313" key="1">
    <source>
        <dbReference type="EMBL" id="KAI7754501.1"/>
    </source>
</evidence>
<dbReference type="InterPro" id="IPR011990">
    <property type="entry name" value="TPR-like_helical_dom_sf"/>
</dbReference>
<dbReference type="PANTHER" id="PTHR47780:SF1">
    <property type="entry name" value="PROTEIN SET DOMAIN GROUP 41"/>
    <property type="match status" value="1"/>
</dbReference>
<sequence>MEMEMVAAESIGIGEDLTPPLSPISYSLHDSFLHSHCASCFSPLPSSSSSSFPNHHHHLNVNVNVNYCSPSCESFHSPLHISSSAHLLSPHPSPSLQPSDLRVALLLLLQLKRPPHSSSSSYQYRICGLMTNRHNLLTNHHDHDLITNITNGAKAMAAATSTSTTADGNFVLEEAVLCAVLTNAVEVQDTTGRSLGIALYHSSFSWINHSCSPNASYRFLFLPHTHQHKQQQQRFLIAPPSSQPFEFYHSHLLTGLGLGLGLAAGPKIVVRSISMINKGDQVTVSYTDLLQPKELRQSELWSKYRFTCCCHRCVAHPLSYVDQRLQDICGTDDFVTECIDDAIDDYLCSNDHESCCTKLEDALSNHRTRLHPQNHLSLKAYTALASAYSSASAIAMDGEDGLKMKRFSAAYSLLLALQTHDLFLHESSLIASVSTFWIGAGESLINVAARLVSGRKWGGCGCGSIDIREVNLEVLKKQVLKCMSDIIGAGKVWKFLAVGNSYLEVVPMDLVLRWVESKTVGDDDDDECVEGQQVFGLGAHCLLYGGILANICGGNDSHLSCHARRLLCEL</sequence>